<dbReference type="Pfam" id="PF21570">
    <property type="entry name" value="ArgZ-like_C_2nd"/>
    <property type="match status" value="1"/>
</dbReference>
<gene>
    <name evidence="2" type="ORF">AVDCRST_MAG74-1670</name>
</gene>
<dbReference type="AlphaFoldDB" id="A0A6J4P2L8"/>
<sequence length="318" mass="34007">MSIYENYQPLNFEAINTYELASRPSKVTVEDFAAPVAEDDSLKNFLDKLPDILAVQSLREIAKQIRRARQLRKPVVWGIGGHIVKTGLAPVLIDLMGRGFVSAIAANGSVLVHDTEIALVGFTSEDVDATLEKGDFGAAKETGETLNQAAQSGAKDEIGLGEAMGRELCAANPPHADVSLLCQTYRHKIPLTAHLAIGADIGHFHAACDGAALGATSHSDFKLFCSIVKELNGGGVYLNLGSAVILPEIFLKAVTVVRNLGYPLEDFTTANFDFIQSYRPQTNVVRRPTAGGAGRGFSVTGHHELMIPLLAAQILCGE</sequence>
<organism evidence="2">
    <name type="scientific">uncultured Pyrinomonadaceae bacterium</name>
    <dbReference type="NCBI Taxonomy" id="2283094"/>
    <lineage>
        <taxon>Bacteria</taxon>
        <taxon>Pseudomonadati</taxon>
        <taxon>Acidobacteriota</taxon>
        <taxon>Blastocatellia</taxon>
        <taxon>Blastocatellales</taxon>
        <taxon>Pyrinomonadaceae</taxon>
        <taxon>environmental samples</taxon>
    </lineage>
</organism>
<protein>
    <recommendedName>
        <fullName evidence="1">Arginine dihydrolase ArgZ/ArgE-like C-terminal second subdomain domain-containing protein</fullName>
    </recommendedName>
</protein>
<evidence type="ECO:0000313" key="2">
    <source>
        <dbReference type="EMBL" id="CAA9402582.1"/>
    </source>
</evidence>
<name>A0A6J4P2L8_9BACT</name>
<reference evidence="2" key="1">
    <citation type="submission" date="2020-02" db="EMBL/GenBank/DDBJ databases">
        <authorList>
            <person name="Meier V. D."/>
        </authorList>
    </citation>
    <scope>NUCLEOTIDE SEQUENCE</scope>
    <source>
        <strain evidence="2">AVDCRST_MAG74</strain>
    </source>
</reference>
<dbReference type="InterPro" id="IPR048963">
    <property type="entry name" value="ArgZ/ArgE-like_C_2nd"/>
</dbReference>
<proteinExistence type="predicted"/>
<dbReference type="EMBL" id="CADCUR010000146">
    <property type="protein sequence ID" value="CAA9402582.1"/>
    <property type="molecule type" value="Genomic_DNA"/>
</dbReference>
<accession>A0A6J4P2L8</accession>
<evidence type="ECO:0000259" key="1">
    <source>
        <dbReference type="Pfam" id="PF21570"/>
    </source>
</evidence>
<dbReference type="Gene3D" id="3.40.50.10690">
    <property type="entry name" value="putative lor/sdh protein like domains"/>
    <property type="match status" value="1"/>
</dbReference>
<feature type="domain" description="Arginine dihydrolase ArgZ/ArgE-like C-terminal second subdomain" evidence="1">
    <location>
        <begin position="60"/>
        <end position="129"/>
    </location>
</feature>